<organism evidence="1 2">
    <name type="scientific">Pleurotus cornucopiae</name>
    <name type="common">Cornucopia mushroom</name>
    <dbReference type="NCBI Taxonomy" id="5321"/>
    <lineage>
        <taxon>Eukaryota</taxon>
        <taxon>Fungi</taxon>
        <taxon>Dikarya</taxon>
        <taxon>Basidiomycota</taxon>
        <taxon>Agaricomycotina</taxon>
        <taxon>Agaricomycetes</taxon>
        <taxon>Agaricomycetidae</taxon>
        <taxon>Agaricales</taxon>
        <taxon>Pleurotineae</taxon>
        <taxon>Pleurotaceae</taxon>
        <taxon>Pleurotus</taxon>
    </lineage>
</organism>
<proteinExistence type="predicted"/>
<accession>A0ACB7JB96</accession>
<sequence>MAYIEEEPEDIYEARDVEDTLDAVPLGHISFDNPLKDNDPPCRTTLGIAELISFYTTACELRLNTTGDLNLPGDEDLHPLSSFWDEFRFAITQISDDEVVVEDCRCEGGFDHLPLAKLLNPKFEFMHWLAT</sequence>
<comment type="caution">
    <text evidence="1">The sequence shown here is derived from an EMBL/GenBank/DDBJ whole genome shotgun (WGS) entry which is preliminary data.</text>
</comment>
<reference evidence="1 2" key="1">
    <citation type="journal article" date="2021" name="Appl. Environ. Microbiol.">
        <title>Genetic linkage and physical mapping for an oyster mushroom Pleurotus cornucopiae and QTL analysis for the trait cap color.</title>
        <authorList>
            <person name="Zhang Y."/>
            <person name="Gao W."/>
            <person name="Sonnenberg A."/>
            <person name="Chen Q."/>
            <person name="Zhang J."/>
            <person name="Huang C."/>
        </authorList>
    </citation>
    <scope>NUCLEOTIDE SEQUENCE [LARGE SCALE GENOMIC DNA]</scope>
    <source>
        <strain evidence="1">CCMSSC00406</strain>
    </source>
</reference>
<dbReference type="EMBL" id="WQMT02000001">
    <property type="protein sequence ID" value="KAG9227807.1"/>
    <property type="molecule type" value="Genomic_DNA"/>
</dbReference>
<evidence type="ECO:0000313" key="1">
    <source>
        <dbReference type="EMBL" id="KAG9227807.1"/>
    </source>
</evidence>
<gene>
    <name evidence="1" type="ORF">CCMSSC00406_0000547</name>
</gene>
<keyword evidence="2" id="KW-1185">Reference proteome</keyword>
<evidence type="ECO:0000313" key="2">
    <source>
        <dbReference type="Proteomes" id="UP000824881"/>
    </source>
</evidence>
<name>A0ACB7JB96_PLECO</name>
<dbReference type="Proteomes" id="UP000824881">
    <property type="component" value="Unassembled WGS sequence"/>
</dbReference>
<protein>
    <submittedName>
        <fullName evidence="1">Uncharacterized protein</fullName>
    </submittedName>
</protein>